<gene>
    <name evidence="1" type="ORF">A5677_15990</name>
</gene>
<evidence type="ECO:0000313" key="2">
    <source>
        <dbReference type="Proteomes" id="UP000092683"/>
    </source>
</evidence>
<name>A0A1B9DBA7_MYCMA</name>
<dbReference type="AlphaFoldDB" id="A0A1B9DBA7"/>
<accession>A0A1B9DBA7</accession>
<evidence type="ECO:0000313" key="1">
    <source>
        <dbReference type="EMBL" id="OCB58732.1"/>
    </source>
</evidence>
<comment type="caution">
    <text evidence="1">The sequence shown here is derived from an EMBL/GenBank/DDBJ whole genome shotgun (WGS) entry which is preliminary data.</text>
</comment>
<sequence length="69" mass="7622">MGLRQAARNDAGAPSDVTDFWTNSARWDPYRQAVINIFGGWANEIRRDIIAMAGLGLPRAPHDLRATAQ</sequence>
<dbReference type="EMBL" id="MBEE01000070">
    <property type="protein sequence ID" value="OCB58732.1"/>
    <property type="molecule type" value="Genomic_DNA"/>
</dbReference>
<dbReference type="Proteomes" id="UP000092683">
    <property type="component" value="Unassembled WGS sequence"/>
</dbReference>
<organism evidence="1 2">
    <name type="scientific">Mycobacterium malmoense</name>
    <dbReference type="NCBI Taxonomy" id="1780"/>
    <lineage>
        <taxon>Bacteria</taxon>
        <taxon>Bacillati</taxon>
        <taxon>Actinomycetota</taxon>
        <taxon>Actinomycetes</taxon>
        <taxon>Mycobacteriales</taxon>
        <taxon>Mycobacteriaceae</taxon>
        <taxon>Mycobacterium</taxon>
    </lineage>
</organism>
<proteinExistence type="predicted"/>
<reference evidence="1 2" key="1">
    <citation type="submission" date="2016-06" db="EMBL/GenBank/DDBJ databases">
        <authorList>
            <person name="Kjaerup R.B."/>
            <person name="Dalgaard T.S."/>
            <person name="Juul-Madsen H.R."/>
        </authorList>
    </citation>
    <scope>NUCLEOTIDE SEQUENCE [LARGE SCALE GENOMIC DNA]</scope>
    <source>
        <strain evidence="1 2">E3012</strain>
    </source>
</reference>
<protein>
    <submittedName>
        <fullName evidence="1">Uncharacterized protein</fullName>
    </submittedName>
</protein>